<dbReference type="InParanoid" id="C0NCK4"/>
<protein>
    <submittedName>
        <fullName evidence="2">Uncharacterized protein</fullName>
    </submittedName>
</protein>
<name>C0NCK4_AJECG</name>
<dbReference type="HOGENOM" id="CLU_831471_0_0_1"/>
<keyword evidence="1" id="KW-0812">Transmembrane</keyword>
<organism evidence="2 3">
    <name type="scientific">Ajellomyces capsulatus (strain G186AR / H82 / ATCC MYA-2454 / RMSCC 2432)</name>
    <name type="common">Darling's disease fungus</name>
    <name type="synonym">Histoplasma capsulatum</name>
    <dbReference type="NCBI Taxonomy" id="447093"/>
    <lineage>
        <taxon>Eukaryota</taxon>
        <taxon>Fungi</taxon>
        <taxon>Dikarya</taxon>
        <taxon>Ascomycota</taxon>
        <taxon>Pezizomycotina</taxon>
        <taxon>Eurotiomycetes</taxon>
        <taxon>Eurotiomycetidae</taxon>
        <taxon>Onygenales</taxon>
        <taxon>Ajellomycetaceae</taxon>
        <taxon>Histoplasma</taxon>
    </lineage>
</organism>
<sequence length="334" mass="37884">MPATTMEMPLFLSRCSAWNPRFRFTSSLSFRKMPFRIISHGPFVEYNSLVYDFDTGGFSQLRIHKSSFYRSLYTCYRVKTLRPRPFIPPLRSSPLRLAAPCNPTRKNPSPPESPIHHTTARPAQAACLLLINDPRTPTTTTTTTTTIIVTVAYPPFLLFGAAVVLIGDIILYRSVITHRHPPKSCSSKAIPNDFNRRRKPKTTHVNDYMLIRSRPTTGRSRQRDAGQGCECRQIYRRDVDGEALEKVGERQDPELRDLHEIELPSPRGSTFLATVLLSIVRYSRVPIPRKDHAYRDSANYGNVGVVEKLRGTAVVLLNTLNMLRTVAHSYMAGR</sequence>
<dbReference type="GeneID" id="69033867"/>
<keyword evidence="1" id="KW-0472">Membrane</keyword>
<proteinExistence type="predicted"/>
<feature type="transmembrane region" description="Helical" evidence="1">
    <location>
        <begin position="152"/>
        <end position="172"/>
    </location>
</feature>
<accession>C0NCK4</accession>
<evidence type="ECO:0000313" key="2">
    <source>
        <dbReference type="EMBL" id="EEH11395.1"/>
    </source>
</evidence>
<evidence type="ECO:0000313" key="3">
    <source>
        <dbReference type="Proteomes" id="UP000001631"/>
    </source>
</evidence>
<dbReference type="Proteomes" id="UP000001631">
    <property type="component" value="Unassembled WGS sequence"/>
</dbReference>
<dbReference type="EMBL" id="GG663363">
    <property type="protein sequence ID" value="EEH11395.1"/>
    <property type="molecule type" value="Genomic_DNA"/>
</dbReference>
<keyword evidence="3" id="KW-1185">Reference proteome</keyword>
<dbReference type="AlphaFoldDB" id="C0NCK4"/>
<dbReference type="VEuPathDB" id="FungiDB:I7I50_02833"/>
<keyword evidence="1" id="KW-1133">Transmembrane helix</keyword>
<dbReference type="RefSeq" id="XP_045291875.1">
    <property type="nucleotide sequence ID" value="XM_045427900.1"/>
</dbReference>
<reference evidence="2" key="1">
    <citation type="submission" date="2009-02" db="EMBL/GenBank/DDBJ databases">
        <title>The Genome Sequence of Ajellomyces capsulatus strain G186AR.</title>
        <authorList>
            <consortium name="The Broad Institute Genome Sequencing Platform"/>
            <person name="Champion M."/>
            <person name="Cuomo C."/>
            <person name="Ma L.-J."/>
            <person name="Henn M.R."/>
            <person name="Sil A."/>
            <person name="Goldman B."/>
            <person name="Young S.K."/>
            <person name="Kodira C.D."/>
            <person name="Zeng Q."/>
            <person name="Koehrsen M."/>
            <person name="Alvarado L."/>
            <person name="Berlin A."/>
            <person name="Borenstein D."/>
            <person name="Chen Z."/>
            <person name="Engels R."/>
            <person name="Freedman E."/>
            <person name="Gellesch M."/>
            <person name="Goldberg J."/>
            <person name="Griggs A."/>
            <person name="Gujja S."/>
            <person name="Heiman D."/>
            <person name="Hepburn T."/>
            <person name="Howarth C."/>
            <person name="Jen D."/>
            <person name="Larson L."/>
            <person name="Lewis B."/>
            <person name="Mehta T."/>
            <person name="Park D."/>
            <person name="Pearson M."/>
            <person name="Roberts A."/>
            <person name="Saif S."/>
            <person name="Shea T."/>
            <person name="Shenoy N."/>
            <person name="Sisk P."/>
            <person name="Stolte C."/>
            <person name="Sykes S."/>
            <person name="Walk T."/>
            <person name="White J."/>
            <person name="Yandava C."/>
            <person name="Klein B."/>
            <person name="McEwen J.G."/>
            <person name="Puccia R."/>
            <person name="Goldman G.H."/>
            <person name="Felipe M.S."/>
            <person name="Nino-Vega G."/>
            <person name="San-Blas G."/>
            <person name="Taylor J."/>
            <person name="Mendoza L."/>
            <person name="Galagan J."/>
            <person name="Nusbaum C."/>
            <person name="Birren B."/>
        </authorList>
    </citation>
    <scope>NUCLEOTIDE SEQUENCE</scope>
    <source>
        <strain evidence="2">G186AR</strain>
    </source>
</reference>
<evidence type="ECO:0000256" key="1">
    <source>
        <dbReference type="SAM" id="Phobius"/>
    </source>
</evidence>
<gene>
    <name evidence="2" type="ORF">HCBG_00850</name>
</gene>